<gene>
    <name evidence="18" type="ORF">DCC81_14300</name>
</gene>
<dbReference type="NCBIfam" id="TIGR01783">
    <property type="entry name" value="TonB-siderophor"/>
    <property type="match status" value="1"/>
</dbReference>
<evidence type="ECO:0000256" key="2">
    <source>
        <dbReference type="ARBA" id="ARBA00009810"/>
    </source>
</evidence>
<dbReference type="SUPFAM" id="SSF56935">
    <property type="entry name" value="Porins"/>
    <property type="match status" value="1"/>
</dbReference>
<evidence type="ECO:0000259" key="17">
    <source>
        <dbReference type="Pfam" id="PF07715"/>
    </source>
</evidence>
<dbReference type="GO" id="GO:0015891">
    <property type="term" value="P:siderophore transport"/>
    <property type="evidence" value="ECO:0007669"/>
    <property type="project" value="InterPro"/>
</dbReference>
<keyword evidence="3 14" id="KW-0813">Transport</keyword>
<dbReference type="InterPro" id="IPR037066">
    <property type="entry name" value="Plug_dom_sf"/>
</dbReference>
<evidence type="ECO:0000256" key="12">
    <source>
        <dbReference type="ARBA" id="ARBA00023170"/>
    </source>
</evidence>
<evidence type="ECO:0000256" key="5">
    <source>
        <dbReference type="ARBA" id="ARBA00022496"/>
    </source>
</evidence>
<keyword evidence="7" id="KW-0732">Signal</keyword>
<dbReference type="SUPFAM" id="SSF49452">
    <property type="entry name" value="Starch-binding domain-like"/>
    <property type="match status" value="1"/>
</dbReference>
<evidence type="ECO:0000256" key="3">
    <source>
        <dbReference type="ARBA" id="ARBA00022448"/>
    </source>
</evidence>
<evidence type="ECO:0000256" key="6">
    <source>
        <dbReference type="ARBA" id="ARBA00022692"/>
    </source>
</evidence>
<dbReference type="PANTHER" id="PTHR32552:SF68">
    <property type="entry name" value="FERRICHROME OUTER MEMBRANE TRANSPORTER_PHAGE RECEPTOR"/>
    <property type="match status" value="1"/>
</dbReference>
<comment type="subcellular location">
    <subcellularLocation>
        <location evidence="1 14">Cell outer membrane</location>
        <topology evidence="1 14">Multi-pass membrane protein</topology>
    </subcellularLocation>
</comment>
<keyword evidence="12 18" id="KW-0675">Receptor</keyword>
<proteinExistence type="inferred from homology"/>
<evidence type="ECO:0000256" key="15">
    <source>
        <dbReference type="RuleBase" id="RU003357"/>
    </source>
</evidence>
<dbReference type="OrthoDB" id="9758472at2"/>
<dbReference type="Pfam" id="PF00593">
    <property type="entry name" value="TonB_dep_Rec_b-barrel"/>
    <property type="match status" value="1"/>
</dbReference>
<dbReference type="GO" id="GO:0015344">
    <property type="term" value="F:siderophore uptake transmembrane transporter activity"/>
    <property type="evidence" value="ECO:0007669"/>
    <property type="project" value="TreeGrafter"/>
</dbReference>
<feature type="domain" description="TonB-dependent receptor plug" evidence="17">
    <location>
        <begin position="134"/>
        <end position="227"/>
    </location>
</feature>
<dbReference type="Proteomes" id="UP000244450">
    <property type="component" value="Unassembled WGS sequence"/>
</dbReference>
<evidence type="ECO:0000313" key="18">
    <source>
        <dbReference type="EMBL" id="PUZ26414.1"/>
    </source>
</evidence>
<dbReference type="GO" id="GO:0030246">
    <property type="term" value="F:carbohydrate binding"/>
    <property type="evidence" value="ECO:0007669"/>
    <property type="project" value="InterPro"/>
</dbReference>
<dbReference type="Gene3D" id="2.40.170.20">
    <property type="entry name" value="TonB-dependent receptor, beta-barrel domain"/>
    <property type="match status" value="1"/>
</dbReference>
<organism evidence="18 19">
    <name type="scientific">Chitinophaga parva</name>
    <dbReference type="NCBI Taxonomy" id="2169414"/>
    <lineage>
        <taxon>Bacteria</taxon>
        <taxon>Pseudomonadati</taxon>
        <taxon>Bacteroidota</taxon>
        <taxon>Chitinophagia</taxon>
        <taxon>Chitinophagales</taxon>
        <taxon>Chitinophagaceae</taxon>
        <taxon>Chitinophaga</taxon>
    </lineage>
</organism>
<keyword evidence="5" id="KW-0410">Iron transport</keyword>
<dbReference type="Pfam" id="PF13715">
    <property type="entry name" value="CarbopepD_reg_2"/>
    <property type="match status" value="1"/>
</dbReference>
<dbReference type="PROSITE" id="PS52016">
    <property type="entry name" value="TONB_DEPENDENT_REC_3"/>
    <property type="match status" value="1"/>
</dbReference>
<sequence>MLCSIRPVWALGTEEGDDQFGSVHGVIRTADGTAAPAVTVQLKGTHKNTQTDENGHYAIRRITAGDYTLLVSLMGYAPVEKAVSVTAGRSSQVDLVLEVSNQQLKEVTIAGNKRNKFTRSTSGDVGKMQLNRLENAQSYSVIPKELLADQIAITQDDALKNATGLTKMWDAVGRPGAGGSIYLLRGFTTTANFRNGMPSVVNSKVDAVNTESIEVIKGPSGTLFGSSLTSYGGLINRVTKKPYDGRGGEVGFTTGSYGLSRVTADLNTPLDSAHQVMFRLNGAYTSQGTWQDNGFSRSVALAPSLSYKVNDRLTFNFDAEIYHNVGTGFPMFFYPYWLTVKQLGASTPDQLNIDYKRAYQSNDLSVTSDNYNFFGEAVYKMSNNWTSRTLVTTTRSTSEGAMPYFYPTTGDSIIRMAWKPSGYDNSLDIQQNFNGDFHIGSLRNRLVAGLDFYHYNSNIYYREFVNQGQSDFFDIVKMRGADPNYVNLNRDQVDHLYNTLPAPAYPYTIIYQTNTYSAYFNDVLNLTDRLSVMAGLRIDYFDNKGTFNVQTGKINDGSAYHQTALSPKFGAVYQVIKDKLSVFGNYQNGFTNQQGADSAGHTFKPEQANQWEGGVKAGLFDGRLSGSISYYNIDVKDVVRADPSHPSFSIQNGTQRSKGLEVEIAANPFSGMNVIAGYAYNDSKFVLSDNDSQGRRPGTAGPANLANLWISYRIPSGVAKGLGFGFGGNYASENKIINTASQGVFYLPAYTVLNASISYDRAKFRVALKLNNLTDKQYFTGYSTFNAQMPRQFVGSVAFRF</sequence>
<dbReference type="Gene3D" id="2.60.40.1120">
    <property type="entry name" value="Carboxypeptidase-like, regulatory domain"/>
    <property type="match status" value="1"/>
</dbReference>
<dbReference type="PANTHER" id="PTHR32552">
    <property type="entry name" value="FERRICHROME IRON RECEPTOR-RELATED"/>
    <property type="match status" value="1"/>
</dbReference>
<dbReference type="InterPro" id="IPR036942">
    <property type="entry name" value="Beta-barrel_TonB_sf"/>
</dbReference>
<dbReference type="GO" id="GO:0038023">
    <property type="term" value="F:signaling receptor activity"/>
    <property type="evidence" value="ECO:0007669"/>
    <property type="project" value="InterPro"/>
</dbReference>
<keyword evidence="9" id="KW-0406">Ion transport</keyword>
<dbReference type="EMBL" id="QCYK01000002">
    <property type="protein sequence ID" value="PUZ26414.1"/>
    <property type="molecule type" value="Genomic_DNA"/>
</dbReference>
<dbReference type="GO" id="GO:0009279">
    <property type="term" value="C:cell outer membrane"/>
    <property type="evidence" value="ECO:0007669"/>
    <property type="project" value="UniProtKB-SubCell"/>
</dbReference>
<evidence type="ECO:0000256" key="11">
    <source>
        <dbReference type="ARBA" id="ARBA00023136"/>
    </source>
</evidence>
<keyword evidence="8" id="KW-0408">Iron</keyword>
<dbReference type="InterPro" id="IPR012910">
    <property type="entry name" value="Plug_dom"/>
</dbReference>
<comment type="similarity">
    <text evidence="2 14 15">Belongs to the TonB-dependent receptor family.</text>
</comment>
<evidence type="ECO:0000256" key="8">
    <source>
        <dbReference type="ARBA" id="ARBA00023004"/>
    </source>
</evidence>
<feature type="domain" description="TonB-dependent receptor-like beta-barrel" evidence="16">
    <location>
        <begin position="331"/>
        <end position="773"/>
    </location>
</feature>
<evidence type="ECO:0000256" key="7">
    <source>
        <dbReference type="ARBA" id="ARBA00022729"/>
    </source>
</evidence>
<accession>A0A2T7BJI7</accession>
<dbReference type="InterPro" id="IPR000531">
    <property type="entry name" value="Beta-barrel_TonB"/>
</dbReference>
<dbReference type="InterPro" id="IPR039426">
    <property type="entry name" value="TonB-dep_rcpt-like"/>
</dbReference>
<evidence type="ECO:0000259" key="16">
    <source>
        <dbReference type="Pfam" id="PF00593"/>
    </source>
</evidence>
<evidence type="ECO:0000256" key="9">
    <source>
        <dbReference type="ARBA" id="ARBA00023065"/>
    </source>
</evidence>
<evidence type="ECO:0000256" key="10">
    <source>
        <dbReference type="ARBA" id="ARBA00023077"/>
    </source>
</evidence>
<keyword evidence="6 14" id="KW-0812">Transmembrane</keyword>
<evidence type="ECO:0000256" key="4">
    <source>
        <dbReference type="ARBA" id="ARBA00022452"/>
    </source>
</evidence>
<evidence type="ECO:0000256" key="13">
    <source>
        <dbReference type="ARBA" id="ARBA00023237"/>
    </source>
</evidence>
<protein>
    <submittedName>
        <fullName evidence="18">TonB-dependent siderophore receptor</fullName>
    </submittedName>
</protein>
<dbReference type="InterPro" id="IPR013784">
    <property type="entry name" value="Carb-bd-like_fold"/>
</dbReference>
<evidence type="ECO:0000256" key="1">
    <source>
        <dbReference type="ARBA" id="ARBA00004571"/>
    </source>
</evidence>
<evidence type="ECO:0000313" key="19">
    <source>
        <dbReference type="Proteomes" id="UP000244450"/>
    </source>
</evidence>
<dbReference type="CDD" id="cd01347">
    <property type="entry name" value="ligand_gated_channel"/>
    <property type="match status" value="1"/>
</dbReference>
<name>A0A2T7BJI7_9BACT</name>
<keyword evidence="10 15" id="KW-0798">TonB box</keyword>
<keyword evidence="11 14" id="KW-0472">Membrane</keyword>
<comment type="caution">
    <text evidence="18">The sequence shown here is derived from an EMBL/GenBank/DDBJ whole genome shotgun (WGS) entry which is preliminary data.</text>
</comment>
<dbReference type="AlphaFoldDB" id="A0A2T7BJI7"/>
<keyword evidence="13 14" id="KW-0998">Cell outer membrane</keyword>
<dbReference type="Pfam" id="PF07715">
    <property type="entry name" value="Plug"/>
    <property type="match status" value="1"/>
</dbReference>
<reference evidence="18 19" key="1">
    <citation type="submission" date="2018-04" db="EMBL/GenBank/DDBJ databases">
        <title>Chitinophaga fuyangensis sp. nov., isolated from soil in a chemical factory.</title>
        <authorList>
            <person name="Chen K."/>
        </authorList>
    </citation>
    <scope>NUCLEOTIDE SEQUENCE [LARGE SCALE GENOMIC DNA]</scope>
    <source>
        <strain evidence="18 19">LY-1</strain>
    </source>
</reference>
<keyword evidence="4 14" id="KW-1134">Transmembrane beta strand</keyword>
<keyword evidence="19" id="KW-1185">Reference proteome</keyword>
<evidence type="ECO:0000256" key="14">
    <source>
        <dbReference type="PROSITE-ProRule" id="PRU01360"/>
    </source>
</evidence>
<dbReference type="InterPro" id="IPR010105">
    <property type="entry name" value="TonB_sidphr_rcpt"/>
</dbReference>
<dbReference type="Gene3D" id="2.170.130.10">
    <property type="entry name" value="TonB-dependent receptor, plug domain"/>
    <property type="match status" value="1"/>
</dbReference>